<sequence length="196" mass="20924">MKNRLFMLGLGIGLIAGALLLQIMNFGQGSSTGTLATREQIDKAAIVQGLKVYSSEDKVYTEKEWQEKQAKEKASKEKPVTPTKEPVVPKAVVAPTTPEQPANKDDNPSVKAPANSTTSSPKEPSVTTFTIVSGDTLNDVAAGLKKAGIINDASGFVQVADGLKANYRLQMGDFQFKKGENVESIITKITKPATSK</sequence>
<keyword evidence="3" id="KW-1185">Reference proteome</keyword>
<name>A0ABS4JKF7_9BACL</name>
<feature type="compositionally biased region" description="Polar residues" evidence="1">
    <location>
        <begin position="114"/>
        <end position="126"/>
    </location>
</feature>
<evidence type="ECO:0000313" key="2">
    <source>
        <dbReference type="EMBL" id="MBP2001089.1"/>
    </source>
</evidence>
<dbReference type="EMBL" id="JAGGLD010000003">
    <property type="protein sequence ID" value="MBP2001089.1"/>
    <property type="molecule type" value="Genomic_DNA"/>
</dbReference>
<evidence type="ECO:0000313" key="3">
    <source>
        <dbReference type="Proteomes" id="UP001519288"/>
    </source>
</evidence>
<feature type="compositionally biased region" description="Low complexity" evidence="1">
    <location>
        <begin position="80"/>
        <end position="99"/>
    </location>
</feature>
<feature type="compositionally biased region" description="Basic and acidic residues" evidence="1">
    <location>
        <begin position="61"/>
        <end position="79"/>
    </location>
</feature>
<accession>A0ABS4JKF7</accession>
<proteinExistence type="predicted"/>
<feature type="region of interest" description="Disordered" evidence="1">
    <location>
        <begin position="61"/>
        <end position="126"/>
    </location>
</feature>
<evidence type="ECO:0000256" key="1">
    <source>
        <dbReference type="SAM" id="MobiDB-lite"/>
    </source>
</evidence>
<dbReference type="Gene3D" id="3.30.1490.480">
    <property type="entry name" value="Endolytic murein transglycosylase"/>
    <property type="match status" value="1"/>
</dbReference>
<comment type="caution">
    <text evidence="2">The sequence shown here is derived from an EMBL/GenBank/DDBJ whole genome shotgun (WGS) entry which is preliminary data.</text>
</comment>
<organism evidence="2 3">
    <name type="scientific">Paenibacillus shirakamiensis</name>
    <dbReference type="NCBI Taxonomy" id="1265935"/>
    <lineage>
        <taxon>Bacteria</taxon>
        <taxon>Bacillati</taxon>
        <taxon>Bacillota</taxon>
        <taxon>Bacilli</taxon>
        <taxon>Bacillales</taxon>
        <taxon>Paenibacillaceae</taxon>
        <taxon>Paenibacillus</taxon>
    </lineage>
</organism>
<dbReference type="Proteomes" id="UP001519288">
    <property type="component" value="Unassembled WGS sequence"/>
</dbReference>
<protein>
    <submittedName>
        <fullName evidence="2">Uncharacterized protein</fullName>
    </submittedName>
</protein>
<gene>
    <name evidence="2" type="ORF">J2Z69_002132</name>
</gene>
<reference evidence="2 3" key="1">
    <citation type="submission" date="2021-03" db="EMBL/GenBank/DDBJ databases">
        <title>Genomic Encyclopedia of Type Strains, Phase IV (KMG-IV): sequencing the most valuable type-strain genomes for metagenomic binning, comparative biology and taxonomic classification.</title>
        <authorList>
            <person name="Goeker M."/>
        </authorList>
    </citation>
    <scope>NUCLEOTIDE SEQUENCE [LARGE SCALE GENOMIC DNA]</scope>
    <source>
        <strain evidence="2 3">DSM 26806</strain>
    </source>
</reference>
<dbReference type="RefSeq" id="WP_209861854.1">
    <property type="nucleotide sequence ID" value="NZ_JAGGLD010000003.1"/>
</dbReference>